<keyword evidence="3" id="KW-1185">Reference proteome</keyword>
<evidence type="ECO:0000313" key="3">
    <source>
        <dbReference type="Proteomes" id="UP000831327"/>
    </source>
</evidence>
<protein>
    <submittedName>
        <fullName evidence="2">Uncharacterized protein</fullName>
    </submittedName>
</protein>
<evidence type="ECO:0000313" key="2">
    <source>
        <dbReference type="EMBL" id="BDG71742.1"/>
    </source>
</evidence>
<keyword evidence="1" id="KW-1133">Transmembrane helix</keyword>
<name>A0ABN6P1M9_9PROT</name>
<feature type="transmembrane region" description="Helical" evidence="1">
    <location>
        <begin position="170"/>
        <end position="191"/>
    </location>
</feature>
<keyword evidence="1" id="KW-0472">Membrane</keyword>
<reference evidence="2 3" key="1">
    <citation type="journal article" date="2016" name="Microbes Environ.">
        <title>Phylogenetically diverse aerobic anoxygenic phototrophic bacteria isolated from epilithic biofilms in Tama river, Japan.</title>
        <authorList>
            <person name="Hirose S."/>
            <person name="Matsuura K."/>
            <person name="Haruta S."/>
        </authorList>
    </citation>
    <scope>NUCLEOTIDE SEQUENCE [LARGE SCALE GENOMIC DNA]</scope>
    <source>
        <strain evidence="2 3">S08</strain>
    </source>
</reference>
<accession>A0ABN6P1M9</accession>
<feature type="transmembrane region" description="Helical" evidence="1">
    <location>
        <begin position="79"/>
        <end position="96"/>
    </location>
</feature>
<proteinExistence type="predicted"/>
<organism evidence="2 3">
    <name type="scientific">Roseomonas fluvialis</name>
    <dbReference type="NCBI Taxonomy" id="1750527"/>
    <lineage>
        <taxon>Bacteria</taxon>
        <taxon>Pseudomonadati</taxon>
        <taxon>Pseudomonadota</taxon>
        <taxon>Alphaproteobacteria</taxon>
        <taxon>Acetobacterales</taxon>
        <taxon>Roseomonadaceae</taxon>
        <taxon>Roseomonas</taxon>
    </lineage>
</organism>
<feature type="transmembrane region" description="Helical" evidence="1">
    <location>
        <begin position="102"/>
        <end position="122"/>
    </location>
</feature>
<dbReference type="Proteomes" id="UP000831327">
    <property type="component" value="Chromosome"/>
</dbReference>
<dbReference type="RefSeq" id="WP_244458977.1">
    <property type="nucleotide sequence ID" value="NZ_AP025637.1"/>
</dbReference>
<evidence type="ECO:0000256" key="1">
    <source>
        <dbReference type="SAM" id="Phobius"/>
    </source>
</evidence>
<sequence length="192" mass="21638">MTGSLLNREVLPFVLALAALAAAALLLDLGLHLADAVWIGRYLGIPGTVLILLSLRYSLRKRKLITTGDPVSLLRRHEWMAWAGSLLVLVHAGIHFNAILAWLAVWAMLINVASGLTGKYLLARSRRRMEASRQQFRDKGLSALVVEERLYWDSLTFDVIKQWRVVHFPITLAFAVLATAHILSVFLFWGWR</sequence>
<dbReference type="EMBL" id="AP025637">
    <property type="protein sequence ID" value="BDG71742.1"/>
    <property type="molecule type" value="Genomic_DNA"/>
</dbReference>
<keyword evidence="1" id="KW-0812">Transmembrane</keyword>
<feature type="transmembrane region" description="Helical" evidence="1">
    <location>
        <begin position="36"/>
        <end position="59"/>
    </location>
</feature>
<gene>
    <name evidence="2" type="ORF">Rmf_16710</name>
</gene>